<protein>
    <recommendedName>
        <fullName evidence="2">oxoglutarate dehydrogenase (succinyl-transferring)</fullName>
        <ecNumber evidence="2">1.2.4.2</ecNumber>
    </recommendedName>
</protein>
<dbReference type="RefSeq" id="WP_119316281.1">
    <property type="nucleotide sequence ID" value="NZ_QXDL01000203.1"/>
</dbReference>
<evidence type="ECO:0000256" key="3">
    <source>
        <dbReference type="ARBA" id="ARBA00023002"/>
    </source>
</evidence>
<dbReference type="EMBL" id="QXDL01000203">
    <property type="protein sequence ID" value="RIH81130.1"/>
    <property type="molecule type" value="Genomic_DNA"/>
</dbReference>
<dbReference type="Gene3D" id="3.40.50.12470">
    <property type="match status" value="1"/>
</dbReference>
<accession>A0A399EDU3</accession>
<dbReference type="SMART" id="SM00861">
    <property type="entry name" value="Transket_pyr"/>
    <property type="match status" value="1"/>
</dbReference>
<comment type="cofactor">
    <cofactor evidence="1">
        <name>thiamine diphosphate</name>
        <dbReference type="ChEBI" id="CHEBI:58937"/>
    </cofactor>
</comment>
<dbReference type="Gene3D" id="3.40.50.11610">
    <property type="entry name" value="Multifunctional 2-oxoglutarate metabolism enzyme, C-terminal domain"/>
    <property type="match status" value="1"/>
</dbReference>
<dbReference type="GO" id="GO:0045252">
    <property type="term" value="C:oxoglutarate dehydrogenase complex"/>
    <property type="evidence" value="ECO:0007669"/>
    <property type="project" value="TreeGrafter"/>
</dbReference>
<feature type="domain" description="Transketolase-like pyrimidine-binding" evidence="5">
    <location>
        <begin position="567"/>
        <end position="760"/>
    </location>
</feature>
<comment type="caution">
    <text evidence="6">The sequence shown here is derived from an EMBL/GenBank/DDBJ whole genome shotgun (WGS) entry which is preliminary data.</text>
</comment>
<proteinExistence type="predicted"/>
<dbReference type="Gene3D" id="3.40.50.970">
    <property type="match status" value="1"/>
</dbReference>
<reference evidence="6 7" key="1">
    <citation type="submission" date="2018-08" db="EMBL/GenBank/DDBJ databases">
        <title>Meiothermus terrae DSM 26712 genome sequencing project.</title>
        <authorList>
            <person name="Da Costa M.S."/>
            <person name="Albuquerque L."/>
            <person name="Raposo P."/>
            <person name="Froufe H.J.C."/>
            <person name="Barroso C.S."/>
            <person name="Egas C."/>
        </authorList>
    </citation>
    <scope>NUCLEOTIDE SEQUENCE [LARGE SCALE GENOMIC DNA]</scope>
    <source>
        <strain evidence="6 7">DSM 26712</strain>
    </source>
</reference>
<dbReference type="EC" id="1.2.4.2" evidence="2"/>
<evidence type="ECO:0000313" key="6">
    <source>
        <dbReference type="EMBL" id="RIH81130.1"/>
    </source>
</evidence>
<evidence type="ECO:0000259" key="5">
    <source>
        <dbReference type="SMART" id="SM00861"/>
    </source>
</evidence>
<dbReference type="PIRSF" id="PIRSF000157">
    <property type="entry name" value="Oxoglu_dh_E1"/>
    <property type="match status" value="1"/>
</dbReference>
<name>A0A399EDU3_9DEIN</name>
<keyword evidence="7" id="KW-1185">Reference proteome</keyword>
<dbReference type="GO" id="GO:0006099">
    <property type="term" value="P:tricarboxylic acid cycle"/>
    <property type="evidence" value="ECO:0007669"/>
    <property type="project" value="TreeGrafter"/>
</dbReference>
<dbReference type="GO" id="GO:0005829">
    <property type="term" value="C:cytosol"/>
    <property type="evidence" value="ECO:0007669"/>
    <property type="project" value="TreeGrafter"/>
</dbReference>
<dbReference type="InterPro" id="IPR042179">
    <property type="entry name" value="KGD_C_sf"/>
</dbReference>
<gene>
    <name evidence="6" type="primary">sucA</name>
    <name evidence="6" type="ORF">Mterra_03365</name>
</gene>
<dbReference type="Pfam" id="PF16078">
    <property type="entry name" value="2-oxogl_dehyd_N"/>
    <property type="match status" value="1"/>
</dbReference>
<dbReference type="NCBIfam" id="NF008907">
    <property type="entry name" value="PRK12270.1"/>
    <property type="match status" value="1"/>
</dbReference>
<dbReference type="Pfam" id="PF16870">
    <property type="entry name" value="OxoGdeHyase_C"/>
    <property type="match status" value="1"/>
</dbReference>
<dbReference type="PANTHER" id="PTHR23152:SF4">
    <property type="entry name" value="2-OXOADIPATE DEHYDROGENASE COMPLEX COMPONENT E1"/>
    <property type="match status" value="1"/>
</dbReference>
<dbReference type="InterPro" id="IPR005475">
    <property type="entry name" value="Transketolase-like_Pyr-bd"/>
</dbReference>
<dbReference type="Pfam" id="PF02779">
    <property type="entry name" value="Transket_pyr"/>
    <property type="match status" value="1"/>
</dbReference>
<dbReference type="PANTHER" id="PTHR23152">
    <property type="entry name" value="2-OXOGLUTARATE DEHYDROGENASE"/>
    <property type="match status" value="1"/>
</dbReference>
<dbReference type="OrthoDB" id="9759785at2"/>
<dbReference type="NCBIfam" id="NF006914">
    <property type="entry name" value="PRK09404.1"/>
    <property type="match status" value="1"/>
</dbReference>
<dbReference type="InterPro" id="IPR011603">
    <property type="entry name" value="2oxoglutarate_DH_E1"/>
</dbReference>
<keyword evidence="3 6" id="KW-0560">Oxidoreductase</keyword>
<dbReference type="GO" id="GO:0030976">
    <property type="term" value="F:thiamine pyrophosphate binding"/>
    <property type="evidence" value="ECO:0007669"/>
    <property type="project" value="InterPro"/>
</dbReference>
<evidence type="ECO:0000256" key="2">
    <source>
        <dbReference type="ARBA" id="ARBA00012280"/>
    </source>
</evidence>
<sequence>MEQAVDSANLAYLEALFRDYQQNPSSVSPEWQGYFAGTLADGRLGNGLAAAPGSAVLPADLADFLLRATRLVSAYRERGHLAARIDPLGRPRPAVPELEPSYHGLSAADLERPIPPGLVSGAATLGEAVERLRERYTGSMGIEIGHLDDPEVRRWIEARIEDGAFPHPDAATQKRIYERLMQATLFEEFLQKKYLGAKTFSTEGSEAIIALLDLAVEQAARQGVTEVVMGMAHRGRLNVLANIVGKPLHDIFLEFEEQFPDGYHGDVKYHLGYSNDVETPAGKLHISLNFNPSHLEFVGAVAMGRLRAKQDRFGDLERRKGLLLVVHGDAAFIGEGIVQETLNISGLKAYTVGGALHVVLNNQVGFTTDPTDYTAGRYSTEIAKMIESPIFHVNSEDPGAVFAAVVMAMEFRAAFKRDVFIDLVGFRRRGHNETDEPAFTQPEMYKIISSKPPTYQSYFPRLEAAGILSRAEADALAQQYQHKLDAAFTEVRSASTTTRPPAGGGIWNGYHGGPENGTPDVDTGVPLERLRELMKGLTTFPAGFNLHPKLGRFVQGRAEMGEGKRPLDWAAAEALAFASLAAEGHRVRMSGQDVVRGTFTQRHGGYTDVLNGNRYIPAQHLVEGQAPVELYNSALSEAGVLGFEYGYSLDTPEGLVVWEAQYGDFVNTAQVIIDQFIASAEAKWSRLSGLVMLLPHGMEGGGPEHSSARLERFLQLCATDNMQVTYPSTPAQYFHLLRRQVKRPWRKPLVVMTPKSLLRNPETVSPLEDLTQGRFRRVLPDLTGADPKKVSRVLLCSGKVFYDLEAARKAAGRTDVAVVRLEQFYPFPEEELAAALEPFSKKVPVYWVQEEPANMGAWWFLRARFGHVIYGHPFEAVARAESSSPAVGSSKVHKREQEQLVSQALGL</sequence>
<dbReference type="GO" id="GO:0004591">
    <property type="term" value="F:oxoglutarate dehydrogenase (succinyl-transferring) activity"/>
    <property type="evidence" value="ECO:0007669"/>
    <property type="project" value="UniProtKB-EC"/>
</dbReference>
<evidence type="ECO:0000256" key="1">
    <source>
        <dbReference type="ARBA" id="ARBA00001964"/>
    </source>
</evidence>
<dbReference type="Gene3D" id="1.10.287.1150">
    <property type="entry name" value="TPP helical domain"/>
    <property type="match status" value="1"/>
</dbReference>
<dbReference type="InterPro" id="IPR031717">
    <property type="entry name" value="ODO-1/KGD_C"/>
</dbReference>
<dbReference type="CDD" id="cd02016">
    <property type="entry name" value="TPP_E1_OGDC_like"/>
    <property type="match status" value="1"/>
</dbReference>
<organism evidence="6 7">
    <name type="scientific">Calidithermus terrae</name>
    <dbReference type="NCBI Taxonomy" id="1408545"/>
    <lineage>
        <taxon>Bacteria</taxon>
        <taxon>Thermotogati</taxon>
        <taxon>Deinococcota</taxon>
        <taxon>Deinococci</taxon>
        <taxon>Thermales</taxon>
        <taxon>Thermaceae</taxon>
        <taxon>Calidithermus</taxon>
    </lineage>
</organism>
<evidence type="ECO:0000256" key="4">
    <source>
        <dbReference type="ARBA" id="ARBA00023052"/>
    </source>
</evidence>
<evidence type="ECO:0000313" key="7">
    <source>
        <dbReference type="Proteomes" id="UP000265715"/>
    </source>
</evidence>
<dbReference type="Proteomes" id="UP000265715">
    <property type="component" value="Unassembled WGS sequence"/>
</dbReference>
<dbReference type="NCBIfam" id="TIGR00239">
    <property type="entry name" value="2oxo_dh_E1"/>
    <property type="match status" value="1"/>
</dbReference>
<dbReference type="InterPro" id="IPR001017">
    <property type="entry name" value="DH_E1"/>
</dbReference>
<dbReference type="AlphaFoldDB" id="A0A399EDU3"/>
<dbReference type="Pfam" id="PF00676">
    <property type="entry name" value="E1_dh"/>
    <property type="match status" value="1"/>
</dbReference>
<dbReference type="InterPro" id="IPR032106">
    <property type="entry name" value="2-oxogl_dehyd_N"/>
</dbReference>
<dbReference type="InterPro" id="IPR029061">
    <property type="entry name" value="THDP-binding"/>
</dbReference>
<dbReference type="SUPFAM" id="SSF52518">
    <property type="entry name" value="Thiamin diphosphate-binding fold (THDP-binding)"/>
    <property type="match status" value="2"/>
</dbReference>
<keyword evidence="4" id="KW-0786">Thiamine pyrophosphate</keyword>